<dbReference type="PROSITE" id="PS00086">
    <property type="entry name" value="CYTOCHROME_P450"/>
    <property type="match status" value="1"/>
</dbReference>
<dbReference type="PANTHER" id="PTHR46206">
    <property type="entry name" value="CYTOCHROME P450"/>
    <property type="match status" value="1"/>
</dbReference>
<feature type="binding site" description="axial binding residue" evidence="6">
    <location>
        <position position="437"/>
    </location>
    <ligand>
        <name>heme</name>
        <dbReference type="ChEBI" id="CHEBI:30413"/>
    </ligand>
    <ligandPart>
        <name>Fe</name>
        <dbReference type="ChEBI" id="CHEBI:18248"/>
    </ligandPart>
</feature>
<accession>A0A067TMN5</accession>
<dbReference type="InterPro" id="IPR036396">
    <property type="entry name" value="Cyt_P450_sf"/>
</dbReference>
<dbReference type="CDD" id="cd11041">
    <property type="entry name" value="CYP503A1-like"/>
    <property type="match status" value="1"/>
</dbReference>
<keyword evidence="9" id="KW-1185">Reference proteome</keyword>
<evidence type="ECO:0000256" key="3">
    <source>
        <dbReference type="ARBA" id="ARBA00022723"/>
    </source>
</evidence>
<dbReference type="PRINTS" id="PR00465">
    <property type="entry name" value="EP450IV"/>
</dbReference>
<evidence type="ECO:0000256" key="2">
    <source>
        <dbReference type="ARBA" id="ARBA00010617"/>
    </source>
</evidence>
<keyword evidence="6 7" id="KW-0349">Heme</keyword>
<name>A0A067TMN5_GALM3</name>
<keyword evidence="4 7" id="KW-0560">Oxidoreductase</keyword>
<dbReference type="SUPFAM" id="SSF48264">
    <property type="entry name" value="Cytochrome P450"/>
    <property type="match status" value="1"/>
</dbReference>
<dbReference type="EMBL" id="KL142368">
    <property type="protein sequence ID" value="KDR84445.1"/>
    <property type="molecule type" value="Genomic_DNA"/>
</dbReference>
<dbReference type="GO" id="GO:0005506">
    <property type="term" value="F:iron ion binding"/>
    <property type="evidence" value="ECO:0007669"/>
    <property type="project" value="InterPro"/>
</dbReference>
<comment type="similarity">
    <text evidence="2 7">Belongs to the cytochrome P450 family.</text>
</comment>
<keyword evidence="3 6" id="KW-0479">Metal-binding</keyword>
<reference evidence="9" key="1">
    <citation type="journal article" date="2014" name="Proc. Natl. Acad. Sci. U.S.A.">
        <title>Extensive sampling of basidiomycete genomes demonstrates inadequacy of the white-rot/brown-rot paradigm for wood decay fungi.</title>
        <authorList>
            <person name="Riley R."/>
            <person name="Salamov A.A."/>
            <person name="Brown D.W."/>
            <person name="Nagy L.G."/>
            <person name="Floudas D."/>
            <person name="Held B.W."/>
            <person name="Levasseur A."/>
            <person name="Lombard V."/>
            <person name="Morin E."/>
            <person name="Otillar R."/>
            <person name="Lindquist E.A."/>
            <person name="Sun H."/>
            <person name="LaButti K.M."/>
            <person name="Schmutz J."/>
            <person name="Jabbour D."/>
            <person name="Luo H."/>
            <person name="Baker S.E."/>
            <person name="Pisabarro A.G."/>
            <person name="Walton J.D."/>
            <person name="Blanchette R.A."/>
            <person name="Henrissat B."/>
            <person name="Martin F."/>
            <person name="Cullen D."/>
            <person name="Hibbett D.S."/>
            <person name="Grigoriev I.V."/>
        </authorList>
    </citation>
    <scope>NUCLEOTIDE SEQUENCE [LARGE SCALE GENOMIC DNA]</scope>
    <source>
        <strain evidence="9">CBS 339.88</strain>
    </source>
</reference>
<evidence type="ECO:0000256" key="1">
    <source>
        <dbReference type="ARBA" id="ARBA00001971"/>
    </source>
</evidence>
<dbReference type="GO" id="GO:0004497">
    <property type="term" value="F:monooxygenase activity"/>
    <property type="evidence" value="ECO:0007669"/>
    <property type="project" value="UniProtKB-KW"/>
</dbReference>
<dbReference type="HOGENOM" id="CLU_022195_0_2_1"/>
<dbReference type="Proteomes" id="UP000027222">
    <property type="component" value="Unassembled WGS sequence"/>
</dbReference>
<dbReference type="Gene3D" id="1.10.630.10">
    <property type="entry name" value="Cytochrome P450"/>
    <property type="match status" value="1"/>
</dbReference>
<dbReference type="InterPro" id="IPR001128">
    <property type="entry name" value="Cyt_P450"/>
</dbReference>
<evidence type="ECO:0000313" key="8">
    <source>
        <dbReference type="EMBL" id="KDR84445.1"/>
    </source>
</evidence>
<evidence type="ECO:0000256" key="5">
    <source>
        <dbReference type="ARBA" id="ARBA00023004"/>
    </source>
</evidence>
<evidence type="ECO:0000256" key="6">
    <source>
        <dbReference type="PIRSR" id="PIRSR602403-1"/>
    </source>
</evidence>
<evidence type="ECO:0000256" key="4">
    <source>
        <dbReference type="ARBA" id="ARBA00023002"/>
    </source>
</evidence>
<sequence>MLDFFTQLVLGVTSLVVLSFLLRKKDLDHIPTVGYSNPLLSVISCIRHVMGARDIILEGYLRYPGHLFKIPSFDGWTVVVNGTQQIDDIRRASEEQMSAMTTTAAYFQFRYTLGSRLLDNPFHVDVIRMAMTRNIGARYQDIHEEVVRAYSEAIPSTANGWVSLTAYDLQVDVISRVSSRYFVGQPLCENPEFRSVCERATMEIFKGRFIRIFPTFMRPLGSWLLTDIHGLRAKMEKFLRPLIDHRVEQEKKHGAEWPDKPNDLITWLMDAARAAGEEITSADLSNRVLFISFGAIHTSSAAFTAALYQLCLSPQDAQELREEVEHVISQEGWSKSALGKMYKVDSYLRESQRIHFMSVLTMGRTVLKDFTFSDGTVIPKNTSLAVNVYSRHRDQDLYPDPHVFNGFRFVRKDGEAQPLVATPTLEYHSFGHGRPACPGRFFAVAELKTMLAHIVTNYDIKLENNEYPPKMYMEANAIPNRTAKILFRKRLE</sequence>
<dbReference type="InterPro" id="IPR002403">
    <property type="entry name" value="Cyt_P450_E_grp-IV"/>
</dbReference>
<dbReference type="GO" id="GO:0020037">
    <property type="term" value="F:heme binding"/>
    <property type="evidence" value="ECO:0007669"/>
    <property type="project" value="InterPro"/>
</dbReference>
<dbReference type="Pfam" id="PF00067">
    <property type="entry name" value="p450"/>
    <property type="match status" value="1"/>
</dbReference>
<evidence type="ECO:0000256" key="7">
    <source>
        <dbReference type="RuleBase" id="RU000461"/>
    </source>
</evidence>
<proteinExistence type="inferred from homology"/>
<dbReference type="STRING" id="685588.A0A067TMN5"/>
<dbReference type="OrthoDB" id="1844152at2759"/>
<protein>
    <recommendedName>
        <fullName evidence="10">Cytochrome P450</fullName>
    </recommendedName>
</protein>
<comment type="cofactor">
    <cofactor evidence="1 6">
        <name>heme</name>
        <dbReference type="ChEBI" id="CHEBI:30413"/>
    </cofactor>
</comment>
<dbReference type="AlphaFoldDB" id="A0A067TMN5"/>
<dbReference type="InterPro" id="IPR017972">
    <property type="entry name" value="Cyt_P450_CS"/>
</dbReference>
<gene>
    <name evidence="8" type="ORF">GALMADRAFT_220191</name>
</gene>
<organism evidence="8 9">
    <name type="scientific">Galerina marginata (strain CBS 339.88)</name>
    <dbReference type="NCBI Taxonomy" id="685588"/>
    <lineage>
        <taxon>Eukaryota</taxon>
        <taxon>Fungi</taxon>
        <taxon>Dikarya</taxon>
        <taxon>Basidiomycota</taxon>
        <taxon>Agaricomycotina</taxon>
        <taxon>Agaricomycetes</taxon>
        <taxon>Agaricomycetidae</taxon>
        <taxon>Agaricales</taxon>
        <taxon>Agaricineae</taxon>
        <taxon>Strophariaceae</taxon>
        <taxon>Galerina</taxon>
    </lineage>
</organism>
<keyword evidence="7" id="KW-0503">Monooxygenase</keyword>
<keyword evidence="5 6" id="KW-0408">Iron</keyword>
<dbReference type="GO" id="GO:0016705">
    <property type="term" value="F:oxidoreductase activity, acting on paired donors, with incorporation or reduction of molecular oxygen"/>
    <property type="evidence" value="ECO:0007669"/>
    <property type="project" value="InterPro"/>
</dbReference>
<evidence type="ECO:0000313" key="9">
    <source>
        <dbReference type="Proteomes" id="UP000027222"/>
    </source>
</evidence>
<evidence type="ECO:0008006" key="10">
    <source>
        <dbReference type="Google" id="ProtNLM"/>
    </source>
</evidence>